<evidence type="ECO:0000313" key="2">
    <source>
        <dbReference type="Proteomes" id="UP000826212"/>
    </source>
</evidence>
<reference evidence="1" key="1">
    <citation type="submission" date="2021-08" db="EMBL/GenBank/DDBJ databases">
        <title>Novel anaerobic bacterium isolated from sea squirt in East Sea, Republic of Korea.</title>
        <authorList>
            <person name="Nguyen T.H."/>
            <person name="Li Z."/>
            <person name="Lee Y.-J."/>
            <person name="Ko J."/>
            <person name="Kim S.-G."/>
        </authorList>
    </citation>
    <scope>NUCLEOTIDE SEQUENCE</scope>
    <source>
        <strain evidence="1">KCTC 25031</strain>
    </source>
</reference>
<protein>
    <submittedName>
        <fullName evidence="1">SDR family oxidoreductase</fullName>
    </submittedName>
</protein>
<gene>
    <name evidence="1" type="ORF">K4L44_08985</name>
</gene>
<dbReference type="Proteomes" id="UP000826212">
    <property type="component" value="Chromosome"/>
</dbReference>
<proteinExistence type="predicted"/>
<keyword evidence="2" id="KW-1185">Reference proteome</keyword>
<accession>A0AC61NB77</accession>
<evidence type="ECO:0000313" key="1">
    <source>
        <dbReference type="EMBL" id="QZE12723.1"/>
    </source>
</evidence>
<organism evidence="1 2">
    <name type="scientific">Halosquirtibacter laminarini</name>
    <dbReference type="NCBI Taxonomy" id="3374600"/>
    <lineage>
        <taxon>Bacteria</taxon>
        <taxon>Pseudomonadati</taxon>
        <taxon>Bacteroidota</taxon>
        <taxon>Bacteroidia</taxon>
        <taxon>Marinilabiliales</taxon>
        <taxon>Prolixibacteraceae</taxon>
        <taxon>Halosquirtibacter</taxon>
    </lineage>
</organism>
<dbReference type="EMBL" id="CP081303">
    <property type="protein sequence ID" value="QZE12723.1"/>
    <property type="molecule type" value="Genomic_DNA"/>
</dbReference>
<name>A0AC61NB77_9BACT</name>
<sequence length="483" mass="56448">MHILITGATGYIGKRLIPILLKQGHHLICTYRRKEKILEEHNTKSIEWIHYDFLVDTPNKIEGIQCDIAYFLIHAMSSRNKDFGALELQMAHKFIDLASKLSVQKIIYLSGIVNNEQELSPHFKSRYAVEKCLNQGPIPTITLRAGIIVGSGSASFEIIRDLVEKLPVMVTPRWLYTKCQPIAIRDVLYYLTKIIDVSFEKSTYFDIGGPEIFTYKQMLLQYAEARNLNRYILTLPVMTPRLSSYWLYFVTSTSYNLAVNLVKSMKIDVICKKRDIENIVPLKRLSYKEAIERALFHFEEDVVISKWSDSHLQYNIDKTIQAVKKDEVYGGFIQHFVKEIPEKDIEYILHRIWSIGGENGWYYGTRLWKLRAFFDKLVGGVGYRKRNNKTKIQEGEALDFWRVVEASRSLRRLTLLAEMKLPGEAILRLGITKSENRYFFEQNAIFYPHGLLGRMYWWILYPIHIIIFKGMAKKLCKNKKVYE</sequence>